<feature type="region of interest" description="Disordered" evidence="11">
    <location>
        <begin position="786"/>
        <end position="805"/>
    </location>
</feature>
<keyword evidence="7 9" id="KW-0406">Ion transport</keyword>
<dbReference type="PANTHER" id="PTHR11629:SF63">
    <property type="entry name" value="V-TYPE PROTON ATPASE SUBUNIT A"/>
    <property type="match status" value="1"/>
</dbReference>
<feature type="transmembrane region" description="Helical" evidence="9">
    <location>
        <begin position="477"/>
        <end position="501"/>
    </location>
</feature>
<keyword evidence="8 9" id="KW-0472">Membrane</keyword>
<dbReference type="EMBL" id="JAVFWL010000003">
    <property type="protein sequence ID" value="KAK6742961.1"/>
    <property type="molecule type" value="Genomic_DNA"/>
</dbReference>
<keyword evidence="4 9" id="KW-0812">Transmembrane</keyword>
<dbReference type="InterPro" id="IPR002490">
    <property type="entry name" value="V-ATPase_116kDa_su"/>
</dbReference>
<feature type="transmembrane region" description="Helical" evidence="9">
    <location>
        <begin position="654"/>
        <end position="673"/>
    </location>
</feature>
<dbReference type="PIRSF" id="PIRSF001293">
    <property type="entry name" value="ATP6V0A1"/>
    <property type="match status" value="1"/>
</dbReference>
<keyword evidence="10" id="KW-0175">Coiled coil</keyword>
<evidence type="ECO:0000313" key="12">
    <source>
        <dbReference type="EMBL" id="KAK6742961.1"/>
    </source>
</evidence>
<evidence type="ECO:0000313" key="13">
    <source>
        <dbReference type="Proteomes" id="UP001303046"/>
    </source>
</evidence>
<dbReference type="Pfam" id="PF01496">
    <property type="entry name" value="V_ATPase_I"/>
    <property type="match status" value="1"/>
</dbReference>
<evidence type="ECO:0000256" key="9">
    <source>
        <dbReference type="RuleBase" id="RU361189"/>
    </source>
</evidence>
<evidence type="ECO:0000256" key="6">
    <source>
        <dbReference type="ARBA" id="ARBA00022989"/>
    </source>
</evidence>
<feature type="transmembrane region" description="Helical" evidence="9">
    <location>
        <begin position="614"/>
        <end position="633"/>
    </location>
</feature>
<organism evidence="12 13">
    <name type="scientific">Necator americanus</name>
    <name type="common">Human hookworm</name>
    <dbReference type="NCBI Taxonomy" id="51031"/>
    <lineage>
        <taxon>Eukaryota</taxon>
        <taxon>Metazoa</taxon>
        <taxon>Ecdysozoa</taxon>
        <taxon>Nematoda</taxon>
        <taxon>Chromadorea</taxon>
        <taxon>Rhabditida</taxon>
        <taxon>Rhabditina</taxon>
        <taxon>Rhabditomorpha</taxon>
        <taxon>Strongyloidea</taxon>
        <taxon>Ancylostomatidae</taxon>
        <taxon>Bunostominae</taxon>
        <taxon>Necator</taxon>
    </lineage>
</organism>
<keyword evidence="13" id="KW-1185">Reference proteome</keyword>
<feature type="transmembrane region" description="Helical" evidence="9">
    <location>
        <begin position="522"/>
        <end position="540"/>
    </location>
</feature>
<evidence type="ECO:0000256" key="2">
    <source>
        <dbReference type="ARBA" id="ARBA00009904"/>
    </source>
</evidence>
<dbReference type="PANTHER" id="PTHR11629">
    <property type="entry name" value="VACUOLAR PROTON ATPASES"/>
    <property type="match status" value="1"/>
</dbReference>
<evidence type="ECO:0000256" key="7">
    <source>
        <dbReference type="ARBA" id="ARBA00023065"/>
    </source>
</evidence>
<accession>A0ABR1D0P3</accession>
<comment type="similarity">
    <text evidence="2 9">Belongs to the V-ATPase 116 kDa subunit family.</text>
</comment>
<keyword evidence="6 9" id="KW-1133">Transmembrane helix</keyword>
<dbReference type="InterPro" id="IPR026028">
    <property type="entry name" value="V-type_ATPase_116kDa_su_euka"/>
</dbReference>
<name>A0ABR1D0P3_NECAM</name>
<keyword evidence="3 9" id="KW-0813">Transport</keyword>
<comment type="caution">
    <text evidence="12">The sequence shown here is derived from an EMBL/GenBank/DDBJ whole genome shotgun (WGS) entry which is preliminary data.</text>
</comment>
<proteinExistence type="inferred from homology"/>
<dbReference type="Proteomes" id="UP001303046">
    <property type="component" value="Unassembled WGS sequence"/>
</dbReference>
<keyword evidence="5 9" id="KW-0375">Hydrogen ion transport</keyword>
<evidence type="ECO:0000256" key="3">
    <source>
        <dbReference type="ARBA" id="ARBA00022448"/>
    </source>
</evidence>
<protein>
    <recommendedName>
        <fullName evidence="9">V-type proton ATPase subunit a</fullName>
    </recommendedName>
</protein>
<comment type="function">
    <text evidence="9">Essential component of the vacuolar proton pump (V-ATPase), a multimeric enzyme that catalyzes the translocation of protons across the membranes. Required for assembly and activity of the V-ATPase.</text>
</comment>
<sequence>MAPLSLQLRGIRRMRTAFAKKHTLGSAQFLNLGILLGRTSSANLTSSPVIDMAEPDPDQPGIYRSEQMTLAQLFLQSEAAYQCVAELGELGLVQFRDLNPDTNAFQRKYVNEVRRCDEMERKLRYLEREIKKDQIPMLDTGENPDAPQPREMIDLEATFEKLENELREVNRNEETLKKNFSELTELKHILRKTQTFFEEVEHDRRRFGESTRRRTLTGEQEPLIITAEEEPPSGLGLSMTMLRLGFVAGVIRRERLPAFERLLWRACRGNVFLRTSEIDDVLNDTVTGEPVSKTVFIIFFQGDQLKTKVKKICEGFRATLYPCPDTPQERREMSIGVMTRIEDLKTVLGQTQDHRHRVLVAASKNVRMWLTKVRKIKSIYHTLNLFNIDVTHKCLIAECWCPISELDRIKMALKRGTEESGSQVPSILNRMETMEPPPTYHKTNKFTRGFQNIVDAYGIATYREVNPAPYTMISFPFLFAVMFGDLGHGTIMLLAALFFILKEKQLEAARIKDEIFQTFFGGRYVIFLMGAFSIYTGLLYNDIFSKSLNIFGSGWTNCYDIQQLDRLQYGLEKNLMLIPEKAYDSAAGPYPIGVDPVWNLAESNKLNFLNSLKMKLSVILGITQMTFGVLLSYQNYKYFKSDLDVKFMFIPQMVFLACIFMYLCLEIVVKWIWFTAGPQDSIFGYKYPGSNCAPSLLIGLINMFMMKTIGTGFVEEDGTQKFQCYLNNWYPGQGFFQTLFVLTAIVCVPIMLFAKPYLLWKADKERRESGHRQLSVRADMNGDDAEVVHSEPKPSVSSNDATSHGHGSGPFEFGEVMVYQAIHTIEFVLGSVSHTASYLRLWALSLAHAQLSDVLWTMVFRHSFTLDGYYGAVATYILFFIFGALSFFILVLMEGLSAFLHALRLHWVEFQSKFYGGLGHIFVPFSFEKILEEEREAEESM</sequence>
<evidence type="ECO:0000256" key="11">
    <source>
        <dbReference type="SAM" id="MobiDB-lite"/>
    </source>
</evidence>
<feature type="transmembrane region" description="Helical" evidence="9">
    <location>
        <begin position="735"/>
        <end position="754"/>
    </location>
</feature>
<feature type="coiled-coil region" evidence="10">
    <location>
        <begin position="109"/>
        <end position="186"/>
    </location>
</feature>
<reference evidence="12 13" key="1">
    <citation type="submission" date="2023-08" db="EMBL/GenBank/DDBJ databases">
        <title>A Necator americanus chromosomal reference genome.</title>
        <authorList>
            <person name="Ilik V."/>
            <person name="Petrzelkova K.J."/>
            <person name="Pardy F."/>
            <person name="Fuh T."/>
            <person name="Niatou-Singa F.S."/>
            <person name="Gouil Q."/>
            <person name="Baker L."/>
            <person name="Ritchie M.E."/>
            <person name="Jex A.R."/>
            <person name="Gazzola D."/>
            <person name="Li H."/>
            <person name="Toshio Fujiwara R."/>
            <person name="Zhan B."/>
            <person name="Aroian R.V."/>
            <person name="Pafco B."/>
            <person name="Schwarz E.M."/>
        </authorList>
    </citation>
    <scope>NUCLEOTIDE SEQUENCE [LARGE SCALE GENOMIC DNA]</scope>
    <source>
        <strain evidence="12 13">Aroian</strain>
        <tissue evidence="12">Whole animal</tissue>
    </source>
</reference>
<evidence type="ECO:0000256" key="4">
    <source>
        <dbReference type="ARBA" id="ARBA00022692"/>
    </source>
</evidence>
<gene>
    <name evidence="12" type="primary">Necator_chrIII.g11078</name>
    <name evidence="12" type="ORF">RB195_010313</name>
</gene>
<evidence type="ECO:0000256" key="10">
    <source>
        <dbReference type="SAM" id="Coils"/>
    </source>
</evidence>
<evidence type="ECO:0000256" key="5">
    <source>
        <dbReference type="ARBA" id="ARBA00022781"/>
    </source>
</evidence>
<evidence type="ECO:0000256" key="8">
    <source>
        <dbReference type="ARBA" id="ARBA00023136"/>
    </source>
</evidence>
<evidence type="ECO:0000256" key="1">
    <source>
        <dbReference type="ARBA" id="ARBA00004141"/>
    </source>
</evidence>
<comment type="subcellular location">
    <subcellularLocation>
        <location evidence="1">Membrane</location>
        <topology evidence="1">Multi-pass membrane protein</topology>
    </subcellularLocation>
</comment>
<feature type="transmembrane region" description="Helical" evidence="9">
    <location>
        <begin position="868"/>
        <end position="893"/>
    </location>
</feature>